<name>A0A1R3HJL5_COCAP</name>
<dbReference type="Pfam" id="PF01485">
    <property type="entry name" value="IBR"/>
    <property type="match status" value="2"/>
</dbReference>
<keyword evidence="3" id="KW-0677">Repeat</keyword>
<proteinExistence type="predicted"/>
<dbReference type="OrthoDB" id="10009520at2759"/>
<comment type="caution">
    <text evidence="12">The sequence shown here is derived from an EMBL/GenBank/DDBJ whole genome shotgun (WGS) entry which is preliminary data.</text>
</comment>
<feature type="region of interest" description="Disordered" evidence="9">
    <location>
        <begin position="32"/>
        <end position="59"/>
    </location>
</feature>
<evidence type="ECO:0000256" key="1">
    <source>
        <dbReference type="ARBA" id="ARBA00022679"/>
    </source>
</evidence>
<dbReference type="GO" id="GO:0051607">
    <property type="term" value="P:defense response to virus"/>
    <property type="evidence" value="ECO:0007669"/>
    <property type="project" value="InterPro"/>
</dbReference>
<dbReference type="GO" id="GO:0016740">
    <property type="term" value="F:transferase activity"/>
    <property type="evidence" value="ECO:0007669"/>
    <property type="project" value="UniProtKB-KW"/>
</dbReference>
<dbReference type="InterPro" id="IPR038588">
    <property type="entry name" value="XS_domain_sf"/>
</dbReference>
<protein>
    <submittedName>
        <fullName evidence="12">Zinc finger, C6HC-type</fullName>
    </submittedName>
</protein>
<evidence type="ECO:0000256" key="5">
    <source>
        <dbReference type="ARBA" id="ARBA00022786"/>
    </source>
</evidence>
<evidence type="ECO:0000256" key="8">
    <source>
        <dbReference type="SAM" id="Coils"/>
    </source>
</evidence>
<reference evidence="12 13" key="1">
    <citation type="submission" date="2013-09" db="EMBL/GenBank/DDBJ databases">
        <title>Corchorus capsularis genome sequencing.</title>
        <authorList>
            <person name="Alam M."/>
            <person name="Haque M.S."/>
            <person name="Islam M.S."/>
            <person name="Emdad E.M."/>
            <person name="Islam M.M."/>
            <person name="Ahmed B."/>
            <person name="Halim A."/>
            <person name="Hossen Q.M.M."/>
            <person name="Hossain M.Z."/>
            <person name="Ahmed R."/>
            <person name="Khan M.M."/>
            <person name="Islam R."/>
            <person name="Rashid M.M."/>
            <person name="Khan S.A."/>
            <person name="Rahman M.S."/>
            <person name="Alam M."/>
        </authorList>
    </citation>
    <scope>NUCLEOTIDE SEQUENCE [LARGE SCALE GENOMIC DNA]</scope>
    <source>
        <strain evidence="13">cv. CVL-1</strain>
        <tissue evidence="12">Whole seedling</tissue>
    </source>
</reference>
<dbReference type="GO" id="GO:0031047">
    <property type="term" value="P:regulatory ncRNA-mediated gene silencing"/>
    <property type="evidence" value="ECO:0007669"/>
    <property type="project" value="InterPro"/>
</dbReference>
<evidence type="ECO:0000259" key="11">
    <source>
        <dbReference type="PROSITE" id="PS51873"/>
    </source>
</evidence>
<keyword evidence="13" id="KW-1185">Reference proteome</keyword>
<feature type="compositionally biased region" description="Polar residues" evidence="9">
    <location>
        <begin position="146"/>
        <end position="160"/>
    </location>
</feature>
<keyword evidence="5" id="KW-0833">Ubl conjugation pathway</keyword>
<dbReference type="PANTHER" id="PTHR46602:SF3">
    <property type="entry name" value="PROTEIN SUPPRESSOR OF GENE SILENCING 3-LIKE"/>
    <property type="match status" value="1"/>
</dbReference>
<evidence type="ECO:0000259" key="10">
    <source>
        <dbReference type="PROSITE" id="PS50089"/>
    </source>
</evidence>
<feature type="region of interest" description="Disordered" evidence="9">
    <location>
        <begin position="121"/>
        <end position="160"/>
    </location>
</feature>
<dbReference type="FunFam" id="3.30.40.10:FF:000230">
    <property type="entry name" value="RBR-type E3 ubiquitin transferase"/>
    <property type="match status" value="1"/>
</dbReference>
<feature type="coiled-coil region" evidence="8">
    <location>
        <begin position="783"/>
        <end position="839"/>
    </location>
</feature>
<dbReference type="Gene3D" id="3.30.70.2890">
    <property type="entry name" value="XS domain"/>
    <property type="match status" value="3"/>
</dbReference>
<evidence type="ECO:0000256" key="2">
    <source>
        <dbReference type="ARBA" id="ARBA00022723"/>
    </source>
</evidence>
<dbReference type="InterPro" id="IPR002867">
    <property type="entry name" value="IBR_dom"/>
</dbReference>
<dbReference type="PROSITE" id="PS50089">
    <property type="entry name" value="ZF_RING_2"/>
    <property type="match status" value="1"/>
</dbReference>
<dbReference type="InterPro" id="IPR005380">
    <property type="entry name" value="XS_domain"/>
</dbReference>
<dbReference type="FunFam" id="1.20.120.1750:FF:000018">
    <property type="entry name" value="RBR-type E3 ubiquitin transferase"/>
    <property type="match status" value="1"/>
</dbReference>
<dbReference type="CDD" id="cd22582">
    <property type="entry name" value="BRcat_RBR_unk"/>
    <property type="match status" value="1"/>
</dbReference>
<dbReference type="InterPro" id="IPR001841">
    <property type="entry name" value="Znf_RING"/>
</dbReference>
<dbReference type="Gramene" id="OMO70520">
    <property type="protein sequence ID" value="OMO70520"/>
    <property type="gene ID" value="CCACVL1_18857"/>
</dbReference>
<feature type="region of interest" description="Disordered" evidence="9">
    <location>
        <begin position="467"/>
        <end position="496"/>
    </location>
</feature>
<keyword evidence="6" id="KW-0862">Zinc</keyword>
<dbReference type="Proteomes" id="UP000188268">
    <property type="component" value="Unassembled WGS sequence"/>
</dbReference>
<dbReference type="InterPro" id="IPR017907">
    <property type="entry name" value="Znf_RING_CS"/>
</dbReference>
<dbReference type="PROSITE" id="PS51873">
    <property type="entry name" value="TRIAD"/>
    <property type="match status" value="1"/>
</dbReference>
<dbReference type="EMBL" id="AWWV01011794">
    <property type="protein sequence ID" value="OMO70520.1"/>
    <property type="molecule type" value="Genomic_DNA"/>
</dbReference>
<evidence type="ECO:0000313" key="12">
    <source>
        <dbReference type="EMBL" id="OMO70520.1"/>
    </source>
</evidence>
<keyword evidence="1" id="KW-0808">Transferase</keyword>
<keyword evidence="8" id="KW-0175">Coiled coil</keyword>
<dbReference type="Gene3D" id="1.20.120.1750">
    <property type="match status" value="1"/>
</dbReference>
<evidence type="ECO:0000313" key="13">
    <source>
        <dbReference type="Proteomes" id="UP000188268"/>
    </source>
</evidence>
<dbReference type="SUPFAM" id="SSF57850">
    <property type="entry name" value="RING/U-box"/>
    <property type="match status" value="3"/>
</dbReference>
<organism evidence="12 13">
    <name type="scientific">Corchorus capsularis</name>
    <name type="common">Jute</name>
    <dbReference type="NCBI Taxonomy" id="210143"/>
    <lineage>
        <taxon>Eukaryota</taxon>
        <taxon>Viridiplantae</taxon>
        <taxon>Streptophyta</taxon>
        <taxon>Embryophyta</taxon>
        <taxon>Tracheophyta</taxon>
        <taxon>Spermatophyta</taxon>
        <taxon>Magnoliopsida</taxon>
        <taxon>eudicotyledons</taxon>
        <taxon>Gunneridae</taxon>
        <taxon>Pentapetalae</taxon>
        <taxon>rosids</taxon>
        <taxon>malvids</taxon>
        <taxon>Malvales</taxon>
        <taxon>Malvaceae</taxon>
        <taxon>Grewioideae</taxon>
        <taxon>Apeibeae</taxon>
        <taxon>Corchorus</taxon>
    </lineage>
</organism>
<dbReference type="SMART" id="SM00647">
    <property type="entry name" value="IBR"/>
    <property type="match status" value="2"/>
</dbReference>
<gene>
    <name evidence="12" type="ORF">CCACVL1_18857</name>
</gene>
<dbReference type="CDD" id="cd22584">
    <property type="entry name" value="Rcat_RBR_unk"/>
    <property type="match status" value="1"/>
</dbReference>
<feature type="domain" description="RING-type" evidence="10">
    <location>
        <begin position="1098"/>
        <end position="1143"/>
    </location>
</feature>
<keyword evidence="2" id="KW-0479">Metal-binding</keyword>
<dbReference type="PROSITE" id="PS00518">
    <property type="entry name" value="ZF_RING_1"/>
    <property type="match status" value="1"/>
</dbReference>
<dbReference type="InterPro" id="IPR044287">
    <property type="entry name" value="SGS3"/>
</dbReference>
<dbReference type="PANTHER" id="PTHR46602">
    <property type="entry name" value="PROTEIN SUPPRESSOR OF GENE SILENCING 3"/>
    <property type="match status" value="1"/>
</dbReference>
<evidence type="ECO:0000256" key="9">
    <source>
        <dbReference type="SAM" id="MobiDB-lite"/>
    </source>
</evidence>
<evidence type="ECO:0000256" key="7">
    <source>
        <dbReference type="PROSITE-ProRule" id="PRU00175"/>
    </source>
</evidence>
<feature type="domain" description="RING-type" evidence="11">
    <location>
        <begin position="1094"/>
        <end position="1301"/>
    </location>
</feature>
<dbReference type="STRING" id="210143.A0A1R3HJL5"/>
<feature type="compositionally biased region" description="Basic residues" evidence="9">
    <location>
        <begin position="121"/>
        <end position="142"/>
    </location>
</feature>
<evidence type="ECO:0000256" key="4">
    <source>
        <dbReference type="ARBA" id="ARBA00022771"/>
    </source>
</evidence>
<dbReference type="Pfam" id="PF03468">
    <property type="entry name" value="XS"/>
    <property type="match status" value="3"/>
</dbReference>
<evidence type="ECO:0000256" key="3">
    <source>
        <dbReference type="ARBA" id="ARBA00022737"/>
    </source>
</evidence>
<keyword evidence="4 7" id="KW-0863">Zinc-finger</keyword>
<dbReference type="Gene3D" id="3.30.40.10">
    <property type="entry name" value="Zinc/RING finger domain, C3HC4 (zinc finger)"/>
    <property type="match status" value="1"/>
</dbReference>
<dbReference type="InterPro" id="IPR013083">
    <property type="entry name" value="Znf_RING/FYVE/PHD"/>
</dbReference>
<dbReference type="InterPro" id="IPR044066">
    <property type="entry name" value="TRIAD_supradom"/>
</dbReference>
<dbReference type="GO" id="GO:0008270">
    <property type="term" value="F:zinc ion binding"/>
    <property type="evidence" value="ECO:0007669"/>
    <property type="project" value="UniProtKB-KW"/>
</dbReference>
<accession>A0A1R3HJL5</accession>
<sequence>MATEMTFDQLMYGVMKEDEDLELSSATFAIINSDSSSSSTPEAILSSGSDLSPEEELQEQEELERAFDFNEPVQELNCRDLKWSDLVELETGEAQSTSGLRCNEKQRIISDEKGREIFMSRKPRKRGSSRHSHSKLNARRMGHAPQISSRNECHAKTSSTTATAQIVGNWKGLKDNARDHQIVWPPMVVIMNTMTNICKNGKWLGMGSRELLELFSSYPAMKAEHSYGPHGHRGISVLVFESSAVGYLEAERLHKDFVEQGFDRFAWNNSGSNVMVPGGERQLYGFMAMKGDLDIFNQHCQGKSKIKYEVKSYEDAVLKEIKKMREQVAEERKVVKTLQGSLYNMSRNLHREMNDIQIFKRRVQSLHKEHKEEMDCQENFYKDQLKIKEAKVKELESWWKWNMMQMLLTLTIEPVQELEDCFEALGKPECRVCHRLCCRECSIPKGPGLNCRDLKWSDLVELETGEAQRSSNIEDDSKGKGIAMDDDEEFDCDTSQKSHETRKKSKWFEEFFERMDRLNIEEMGKSVWHCPACQGGLGATKWYSTQDLIQHSNKEEARRMKAHRELAGLLEEELRRKGNSTTATPTTSQNIAGNWKGLKDDARDHQIIWPPMVIIMNTMTSIYEDGKWLGMGSRELLELFSSYPAIEAQHSYGPEGHRGISVLVFESSAVGYLEAERLHKDFMEQGLDRFAWNSCSDMILPKGERQLYGFMAEKGDLDIFNQHCQGKSKIKYELKSYEEVVLREIKKMREDSQRLPWLKVMLTEERKVVKTLQGSLYDMGRKLQRKMNDIQIFKRRVQSLRKEHKEEINKRGILTALFLTNSSKQFNENEENMEATQAEKSDEGTLSFLPIKQPASNSNFLFPQLWLGMGSRELLELFSWYPAMKAEHSYGPHGHRGISVLVFESSAVAYLEAERLHKDFVEQGLGRFAWNNSRSKVIVPAPGGERQLYGFLAMKGDLDIFNHHCQGKSKIKYEVKSYEEAVLKEIKKMREQMDSQENFYKDQNKTNEAKVKELESWKRTFFDRNEEEIFPPFDGKYAEELQFQEALMSSAISLETRNNISNPFIYHASSSALIQAMPQPELVETETKGQGESSLSFCEICVERKETDQMFKTESCVHSYCVDCIGKHVFTRVEESITIITCPGVNCKAVLELDACRPLLPEIVIHSWEDALCQEFINGSLRFYCPFRDCSAPLLKDDGGEVIRESECPFCHRLFCVQCSVPWHSGINCEDFQRLNEDERGREDLMVRELAKEKKWARCPKCNFYVERTEGCPHMICRCNFEFCYGCEEEWTGNHGGCTRD</sequence>
<evidence type="ECO:0000256" key="6">
    <source>
        <dbReference type="ARBA" id="ARBA00022833"/>
    </source>
</evidence>